<feature type="compositionally biased region" description="Acidic residues" evidence="1">
    <location>
        <begin position="174"/>
        <end position="202"/>
    </location>
</feature>
<dbReference type="EMBL" id="HACA01020814">
    <property type="protein sequence ID" value="CDW38175.1"/>
    <property type="molecule type" value="Transcribed_RNA"/>
</dbReference>
<dbReference type="KEGG" id="lsm:121118128"/>
<proteinExistence type="predicted"/>
<feature type="non-terminal residue" evidence="2">
    <location>
        <position position="1"/>
    </location>
</feature>
<accession>A0A0K2UJD7</accession>
<organism evidence="2">
    <name type="scientific">Lepeophtheirus salmonis</name>
    <name type="common">Salmon louse</name>
    <name type="synonym">Caligus salmonis</name>
    <dbReference type="NCBI Taxonomy" id="72036"/>
    <lineage>
        <taxon>Eukaryota</taxon>
        <taxon>Metazoa</taxon>
        <taxon>Ecdysozoa</taxon>
        <taxon>Arthropoda</taxon>
        <taxon>Crustacea</taxon>
        <taxon>Multicrustacea</taxon>
        <taxon>Hexanauplia</taxon>
        <taxon>Copepoda</taxon>
        <taxon>Siphonostomatoida</taxon>
        <taxon>Caligidae</taxon>
        <taxon>Lepeophtheirus</taxon>
    </lineage>
</organism>
<name>A0A0K2UJD7_LEPSM</name>
<feature type="non-terminal residue" evidence="2">
    <location>
        <position position="237"/>
    </location>
</feature>
<dbReference type="AlphaFoldDB" id="A0A0K2UJD7"/>
<reference evidence="2" key="1">
    <citation type="submission" date="2014-05" db="EMBL/GenBank/DDBJ databases">
        <authorList>
            <person name="Chronopoulou M."/>
        </authorList>
    </citation>
    <scope>NUCLEOTIDE SEQUENCE</scope>
    <source>
        <tissue evidence="2">Whole organism</tissue>
    </source>
</reference>
<dbReference type="GeneID" id="121118128"/>
<evidence type="ECO:0000256" key="1">
    <source>
        <dbReference type="SAM" id="MobiDB-lite"/>
    </source>
</evidence>
<protein>
    <submittedName>
        <fullName evidence="2">Uncharacterized protein</fullName>
    </submittedName>
</protein>
<feature type="region of interest" description="Disordered" evidence="1">
    <location>
        <begin position="173"/>
        <end position="202"/>
    </location>
</feature>
<sequence>MTRIMTSATFNPNTTIPRGGKLIAISDIRPIRSNQSKVVPGMTVTGKGVQLEIKNKDTFRHRNGYSQVDGITHFSGEFGRRKKKYSSTSYFIPYSEETWMRERPVKSEPQHYDPFNHNMDRDIQLEFDKKAFEDEELEPGENLNRSTLTDHQNVYDYFFDRHLRTIMNLPTVTEEPEEEEEEERNQIEEVMEEEEESIDESETLSIIGENLVKQSLNDMIYVLDEKSVPKITFQSHL</sequence>
<dbReference type="RefSeq" id="XP_040568607.1">
    <property type="nucleotide sequence ID" value="XM_040712673.2"/>
</dbReference>
<evidence type="ECO:0000313" key="2">
    <source>
        <dbReference type="EMBL" id="CDW38175.1"/>
    </source>
</evidence>